<evidence type="ECO:0000313" key="2">
    <source>
        <dbReference type="EMBL" id="GMT22154.1"/>
    </source>
</evidence>
<evidence type="ECO:0008006" key="4">
    <source>
        <dbReference type="Google" id="ProtNLM"/>
    </source>
</evidence>
<comment type="caution">
    <text evidence="2">The sequence shown here is derived from an EMBL/GenBank/DDBJ whole genome shotgun (WGS) entry which is preliminary data.</text>
</comment>
<feature type="non-terminal residue" evidence="2">
    <location>
        <position position="1"/>
    </location>
</feature>
<organism evidence="2 3">
    <name type="scientific">Pristionchus fissidentatus</name>
    <dbReference type="NCBI Taxonomy" id="1538716"/>
    <lineage>
        <taxon>Eukaryota</taxon>
        <taxon>Metazoa</taxon>
        <taxon>Ecdysozoa</taxon>
        <taxon>Nematoda</taxon>
        <taxon>Chromadorea</taxon>
        <taxon>Rhabditida</taxon>
        <taxon>Rhabditina</taxon>
        <taxon>Diplogasteromorpha</taxon>
        <taxon>Diplogasteroidea</taxon>
        <taxon>Neodiplogasteridae</taxon>
        <taxon>Pristionchus</taxon>
    </lineage>
</organism>
<dbReference type="AlphaFoldDB" id="A0AAV5VUU8"/>
<dbReference type="EMBL" id="BTSY01000004">
    <property type="protein sequence ID" value="GMT22153.1"/>
    <property type="molecule type" value="Genomic_DNA"/>
</dbReference>
<keyword evidence="3" id="KW-1185">Reference proteome</keyword>
<dbReference type="EMBL" id="BTSY01000004">
    <property type="protein sequence ID" value="GMT22154.1"/>
    <property type="molecule type" value="Genomic_DNA"/>
</dbReference>
<accession>A0AAV5VUU8</accession>
<protein>
    <recommendedName>
        <fullName evidence="4">Sushi domain-containing protein</fullName>
    </recommendedName>
</protein>
<reference evidence="2" key="1">
    <citation type="submission" date="2023-10" db="EMBL/GenBank/DDBJ databases">
        <title>Genome assembly of Pristionchus species.</title>
        <authorList>
            <person name="Yoshida K."/>
            <person name="Sommer R.J."/>
        </authorList>
    </citation>
    <scope>NUCLEOTIDE SEQUENCE</scope>
    <source>
        <strain evidence="2">RS5133</strain>
    </source>
</reference>
<evidence type="ECO:0000313" key="3">
    <source>
        <dbReference type="Proteomes" id="UP001432322"/>
    </source>
</evidence>
<dbReference type="Proteomes" id="UP001432322">
    <property type="component" value="Unassembled WGS sequence"/>
</dbReference>
<gene>
    <name evidence="1" type="ORF">PFISCL1PPCAC_13450</name>
    <name evidence="2" type="ORF">PFISCL1PPCAC_13451</name>
</gene>
<evidence type="ECO:0000313" key="1">
    <source>
        <dbReference type="EMBL" id="GMT22153.1"/>
    </source>
</evidence>
<sequence>SATPVPCYKLAQLSIPGCDLVTECPPPAITATQVTCPAGFKIYAGNPLEVGIPLDCVGPHWVGGKVTVDRATSVFCTK</sequence>
<name>A0AAV5VUU8_9BILA</name>
<proteinExistence type="predicted"/>